<proteinExistence type="predicted"/>
<accession>A0ACC3DAQ8</accession>
<dbReference type="EMBL" id="JAWDJW010006537">
    <property type="protein sequence ID" value="KAK3064354.1"/>
    <property type="molecule type" value="Genomic_DNA"/>
</dbReference>
<gene>
    <name evidence="1" type="ORF">LTS18_007977</name>
</gene>
<dbReference type="Proteomes" id="UP001186974">
    <property type="component" value="Unassembled WGS sequence"/>
</dbReference>
<organism evidence="1 2">
    <name type="scientific">Coniosporium uncinatum</name>
    <dbReference type="NCBI Taxonomy" id="93489"/>
    <lineage>
        <taxon>Eukaryota</taxon>
        <taxon>Fungi</taxon>
        <taxon>Dikarya</taxon>
        <taxon>Ascomycota</taxon>
        <taxon>Pezizomycotina</taxon>
        <taxon>Dothideomycetes</taxon>
        <taxon>Dothideomycetes incertae sedis</taxon>
        <taxon>Coniosporium</taxon>
    </lineage>
</organism>
<sequence>MEPTPTALPQHSEEQSPERPIREPYPAPAHAEPTDAAQKPEEVKPSVEDDWEICGPRGCQSLRPVIADARHGTGESMFESQHPLSEGVSGPGVEKNALWVCAGHGDASGSKAWRSRPGSLSSSLIPSHLWDHPAALTGEQRCVIISRGMAR</sequence>
<comment type="caution">
    <text evidence="1">The sequence shown here is derived from an EMBL/GenBank/DDBJ whole genome shotgun (WGS) entry which is preliminary data.</text>
</comment>
<evidence type="ECO:0000313" key="1">
    <source>
        <dbReference type="EMBL" id="KAK3064354.1"/>
    </source>
</evidence>
<evidence type="ECO:0000313" key="2">
    <source>
        <dbReference type="Proteomes" id="UP001186974"/>
    </source>
</evidence>
<protein>
    <submittedName>
        <fullName evidence="1">Uncharacterized protein</fullName>
    </submittedName>
</protein>
<keyword evidence="2" id="KW-1185">Reference proteome</keyword>
<name>A0ACC3DAQ8_9PEZI</name>
<reference evidence="1" key="1">
    <citation type="submission" date="2024-09" db="EMBL/GenBank/DDBJ databases">
        <title>Black Yeasts Isolated from many extreme environments.</title>
        <authorList>
            <person name="Coleine C."/>
            <person name="Stajich J.E."/>
            <person name="Selbmann L."/>
        </authorList>
    </citation>
    <scope>NUCLEOTIDE SEQUENCE</scope>
    <source>
        <strain evidence="1">CCFEE 5737</strain>
    </source>
</reference>